<feature type="domain" description="Methyltransferase" evidence="1">
    <location>
        <begin position="185"/>
        <end position="292"/>
    </location>
</feature>
<evidence type="ECO:0000313" key="3">
    <source>
        <dbReference type="EMBL" id="TKV82748.1"/>
    </source>
</evidence>
<dbReference type="GO" id="GO:0032259">
    <property type="term" value="P:methylation"/>
    <property type="evidence" value="ECO:0007669"/>
    <property type="project" value="UniProtKB-KW"/>
</dbReference>
<reference evidence="3 4" key="1">
    <citation type="submission" date="2019-05" db="EMBL/GenBank/DDBJ databases">
        <title>Draft Genome of Bradyrhizobium elkanii strain SEMIA 938, Used in Commercial Inoculants for Lupinus spp. in Brazil.</title>
        <authorList>
            <person name="Hungria M."/>
            <person name="Delamuta J.R.M."/>
            <person name="Ribeiro R.A."/>
            <person name="Nogueira M.A."/>
        </authorList>
    </citation>
    <scope>NUCLEOTIDE SEQUENCE [LARGE SCALE GENOMIC DNA]</scope>
    <source>
        <strain evidence="3 4">Semia 938</strain>
    </source>
</reference>
<dbReference type="InterPro" id="IPR029063">
    <property type="entry name" value="SAM-dependent_MTases_sf"/>
</dbReference>
<dbReference type="Pfam" id="PF21320">
    <property type="entry name" value="WHD_Rv2258c"/>
    <property type="match status" value="1"/>
</dbReference>
<evidence type="ECO:0000313" key="4">
    <source>
        <dbReference type="Proteomes" id="UP000305095"/>
    </source>
</evidence>
<dbReference type="PANTHER" id="PTHR45128">
    <property type="entry name" value="METHYLTRANSFERASE TYPE 11"/>
    <property type="match status" value="1"/>
</dbReference>
<evidence type="ECO:0000259" key="2">
    <source>
        <dbReference type="Pfam" id="PF21320"/>
    </source>
</evidence>
<name>A0A4U6S6J5_BRAEL</name>
<dbReference type="InterPro" id="IPR025714">
    <property type="entry name" value="Methyltranfer_dom"/>
</dbReference>
<proteinExistence type="predicted"/>
<dbReference type="InterPro" id="IPR053173">
    <property type="entry name" value="SAM-binding_MTase"/>
</dbReference>
<dbReference type="PANTHER" id="PTHR45128:SF2">
    <property type="entry name" value="METHYLTRANSFERASE DOMAIN-CONTAINING PROTEIN"/>
    <property type="match status" value="1"/>
</dbReference>
<protein>
    <submittedName>
        <fullName evidence="3">Methyltransferase domain-containing protein</fullName>
    </submittedName>
</protein>
<dbReference type="CDD" id="cd02440">
    <property type="entry name" value="AdoMet_MTases"/>
    <property type="match status" value="1"/>
</dbReference>
<dbReference type="SUPFAM" id="SSF46785">
    <property type="entry name" value="Winged helix' DNA-binding domain"/>
    <property type="match status" value="1"/>
</dbReference>
<dbReference type="GO" id="GO:0008168">
    <property type="term" value="F:methyltransferase activity"/>
    <property type="evidence" value="ECO:0007669"/>
    <property type="project" value="UniProtKB-KW"/>
</dbReference>
<dbReference type="EMBL" id="SZZP01000003">
    <property type="protein sequence ID" value="TKV82748.1"/>
    <property type="molecule type" value="Genomic_DNA"/>
</dbReference>
<evidence type="ECO:0000259" key="1">
    <source>
        <dbReference type="Pfam" id="PF13847"/>
    </source>
</evidence>
<organism evidence="3 4">
    <name type="scientific">Bradyrhizobium elkanii</name>
    <dbReference type="NCBI Taxonomy" id="29448"/>
    <lineage>
        <taxon>Bacteria</taxon>
        <taxon>Pseudomonadati</taxon>
        <taxon>Pseudomonadota</taxon>
        <taxon>Alphaproteobacteria</taxon>
        <taxon>Hyphomicrobiales</taxon>
        <taxon>Nitrobacteraceae</taxon>
        <taxon>Bradyrhizobium</taxon>
    </lineage>
</organism>
<dbReference type="InterPro" id="IPR036388">
    <property type="entry name" value="WH-like_DNA-bd_sf"/>
</dbReference>
<dbReference type="Pfam" id="PF13847">
    <property type="entry name" value="Methyltransf_31"/>
    <property type="match status" value="1"/>
</dbReference>
<comment type="caution">
    <text evidence="3">The sequence shown here is derived from an EMBL/GenBank/DDBJ whole genome shotgun (WGS) entry which is preliminary data.</text>
</comment>
<gene>
    <name evidence="3" type="ORF">FDV58_05295</name>
</gene>
<sequence>MMTFGQTRLRWRNIMDVNEERLNSFMGKMIGDVGAAMNASLMLLGDKLGLYRALAQGGPMNAAALAKATGTAERYIQEWLSAQAASGYIEYDKATGKFSMLPEQALALADEDSPVFLGAVGSLVGATFLDEPKITDAFKTGKGVGWNRRSECLFCGTARFFRTSYKHYLVQEWLPALEGVVDKLKKGAVVADVGCGHGVSTRLMAEAFPKSTFYGFDYHDGSIEAARKSAREAGLSDRVHFETHSAKTFPAKGYDLVCFFDCLHDMGDPVGALKHTRSTLADDGTCMLIEPFAGDRLEDNLNPIGRVYYAASTMICTPASLDQEVGLALGAQAGEARLREVARQGGFSRFRRAAETPFNLILEARP</sequence>
<dbReference type="InterPro" id="IPR036390">
    <property type="entry name" value="WH_DNA-bd_sf"/>
</dbReference>
<feature type="domain" description="S-adenosylmethionine-dependent methyltransferase Rv2258c-like winged HTH" evidence="2">
    <location>
        <begin position="41"/>
        <end position="108"/>
    </location>
</feature>
<dbReference type="Gene3D" id="1.10.10.10">
    <property type="entry name" value="Winged helix-like DNA-binding domain superfamily/Winged helix DNA-binding domain"/>
    <property type="match status" value="1"/>
</dbReference>
<keyword evidence="3" id="KW-0808">Transferase</keyword>
<dbReference type="SUPFAM" id="SSF53335">
    <property type="entry name" value="S-adenosyl-L-methionine-dependent methyltransferases"/>
    <property type="match status" value="1"/>
</dbReference>
<accession>A0A4U6S6J5</accession>
<dbReference type="InterPro" id="IPR048711">
    <property type="entry name" value="WHD_Rv2258c"/>
</dbReference>
<dbReference type="Gene3D" id="3.40.50.150">
    <property type="entry name" value="Vaccinia Virus protein VP39"/>
    <property type="match status" value="1"/>
</dbReference>
<keyword evidence="3" id="KW-0489">Methyltransferase</keyword>
<dbReference type="Proteomes" id="UP000305095">
    <property type="component" value="Unassembled WGS sequence"/>
</dbReference>
<dbReference type="AlphaFoldDB" id="A0A4U6S6J5"/>